<dbReference type="SUPFAM" id="SSF56219">
    <property type="entry name" value="DNase I-like"/>
    <property type="match status" value="1"/>
</dbReference>
<dbReference type="EC" id="3.1.4.12" evidence="2"/>
<dbReference type="OrthoDB" id="40902at2759"/>
<dbReference type="STRING" id="1344416.A0A139A469"/>
<evidence type="ECO:0000256" key="2">
    <source>
        <dbReference type="ARBA" id="ARBA00012369"/>
    </source>
</evidence>
<gene>
    <name evidence="6" type="ORF">M427DRAFT_60480</name>
</gene>
<protein>
    <recommendedName>
        <fullName evidence="2">sphingomyelin phosphodiesterase</fullName>
        <ecNumber evidence="2">3.1.4.12</ecNumber>
    </recommendedName>
</protein>
<keyword evidence="3" id="KW-0378">Hydrolase</keyword>
<dbReference type="Pfam" id="PF03372">
    <property type="entry name" value="Exo_endo_phos"/>
    <property type="match status" value="1"/>
</dbReference>
<evidence type="ECO:0000256" key="1">
    <source>
        <dbReference type="ARBA" id="ARBA00006335"/>
    </source>
</evidence>
<evidence type="ECO:0000313" key="6">
    <source>
        <dbReference type="EMBL" id="KXS11617.1"/>
    </source>
</evidence>
<dbReference type="Proteomes" id="UP000070544">
    <property type="component" value="Unassembled WGS sequence"/>
</dbReference>
<dbReference type="GO" id="GO:0004767">
    <property type="term" value="F:sphingomyelin phosphodiesterase activity"/>
    <property type="evidence" value="ECO:0007669"/>
    <property type="project" value="UniProtKB-EC"/>
</dbReference>
<feature type="compositionally biased region" description="Low complexity" evidence="4">
    <location>
        <begin position="25"/>
        <end position="36"/>
    </location>
</feature>
<dbReference type="PANTHER" id="PTHR16320:SF1">
    <property type="entry name" value="SPHINGOMYELINASE DDB_G0288017"/>
    <property type="match status" value="1"/>
</dbReference>
<dbReference type="GO" id="GO:0005576">
    <property type="term" value="C:extracellular region"/>
    <property type="evidence" value="ECO:0007669"/>
    <property type="project" value="InterPro"/>
</dbReference>
<dbReference type="GO" id="GO:0005737">
    <property type="term" value="C:cytoplasm"/>
    <property type="evidence" value="ECO:0007669"/>
    <property type="project" value="TreeGrafter"/>
</dbReference>
<accession>A0A139A469</accession>
<evidence type="ECO:0000259" key="5">
    <source>
        <dbReference type="Pfam" id="PF03372"/>
    </source>
</evidence>
<dbReference type="Gene3D" id="3.60.10.10">
    <property type="entry name" value="Endonuclease/exonuclease/phosphatase"/>
    <property type="match status" value="1"/>
</dbReference>
<feature type="domain" description="Endonuclease/exonuclease/phosphatase" evidence="5">
    <location>
        <begin position="71"/>
        <end position="242"/>
    </location>
</feature>
<dbReference type="InterPro" id="IPR038772">
    <property type="entry name" value="Sph/SMPD2-like"/>
</dbReference>
<dbReference type="EMBL" id="KQ965799">
    <property type="protein sequence ID" value="KXS11617.1"/>
    <property type="molecule type" value="Genomic_DNA"/>
</dbReference>
<evidence type="ECO:0000256" key="3">
    <source>
        <dbReference type="ARBA" id="ARBA00022801"/>
    </source>
</evidence>
<dbReference type="OMA" id="IFNTHTQ"/>
<dbReference type="CDD" id="cd09078">
    <property type="entry name" value="nSMase"/>
    <property type="match status" value="1"/>
</dbReference>
<feature type="region of interest" description="Disordered" evidence="4">
    <location>
        <begin position="1"/>
        <end position="40"/>
    </location>
</feature>
<evidence type="ECO:0000313" key="7">
    <source>
        <dbReference type="Proteomes" id="UP000070544"/>
    </source>
</evidence>
<organism evidence="6 7">
    <name type="scientific">Gonapodya prolifera (strain JEL478)</name>
    <name type="common">Monoblepharis prolifera</name>
    <dbReference type="NCBI Taxonomy" id="1344416"/>
    <lineage>
        <taxon>Eukaryota</taxon>
        <taxon>Fungi</taxon>
        <taxon>Fungi incertae sedis</taxon>
        <taxon>Chytridiomycota</taxon>
        <taxon>Chytridiomycota incertae sedis</taxon>
        <taxon>Monoblepharidomycetes</taxon>
        <taxon>Monoblepharidales</taxon>
        <taxon>Gonapodyaceae</taxon>
        <taxon>Gonapodya</taxon>
    </lineage>
</organism>
<reference evidence="6 7" key="1">
    <citation type="journal article" date="2015" name="Genome Biol. Evol.">
        <title>Phylogenomic analyses indicate that early fungi evolved digesting cell walls of algal ancestors of land plants.</title>
        <authorList>
            <person name="Chang Y."/>
            <person name="Wang S."/>
            <person name="Sekimoto S."/>
            <person name="Aerts A.L."/>
            <person name="Choi C."/>
            <person name="Clum A."/>
            <person name="LaButti K.M."/>
            <person name="Lindquist E.A."/>
            <person name="Yee Ngan C."/>
            <person name="Ohm R.A."/>
            <person name="Salamov A.A."/>
            <person name="Grigoriev I.V."/>
            <person name="Spatafora J.W."/>
            <person name="Berbee M.L."/>
        </authorList>
    </citation>
    <scope>NUCLEOTIDE SEQUENCE [LARGE SCALE GENOMIC DNA]</scope>
    <source>
        <strain evidence="6 7">JEL478</strain>
    </source>
</reference>
<dbReference type="InterPro" id="IPR005135">
    <property type="entry name" value="Endo/exonuclease/phosphatase"/>
</dbReference>
<proteinExistence type="inferred from homology"/>
<comment type="similarity">
    <text evidence="1">Belongs to the neutral sphingomyelinase family.</text>
</comment>
<evidence type="ECO:0000256" key="4">
    <source>
        <dbReference type="SAM" id="MobiDB-lite"/>
    </source>
</evidence>
<dbReference type="PANTHER" id="PTHR16320">
    <property type="entry name" value="SPHINGOMYELINASE FAMILY MEMBER"/>
    <property type="match status" value="1"/>
</dbReference>
<dbReference type="InterPro" id="IPR036691">
    <property type="entry name" value="Endo/exonu/phosph_ase_sf"/>
</dbReference>
<dbReference type="AlphaFoldDB" id="A0A139A469"/>
<sequence>MQGDEPQSRPLGNQGPVADSGVVCPPRTATGGRRPPLGMGIPSGPHEVRVLSLNIHLRVPGVRSNGSDFKNARLDYFCEKVLEMYDVICLQEMFAYGSSRQSKLISQAKKLGFEYYVASPTKGLVGNGAVDGGLMVMSRYPIVKAERITYKRGINNDKFLCKGAVYAKVQIGHHHYAHVFNTQVQSVDSYNTPHTDPASLHRLSQILTLKEFVDECSKSIPCRDPMILVGDFSLNARKSRTNGKDSDDYALLQRVLRGGDELADLDELLAPVGVESIKPGRVFHVRDVAVEALNQHPVLVGDVEDFTSWKPRETALTSQANVGVCACPDFMFVLEPEPERHSPDAKVVQVDPRTFAVEKFVVQGEEFSQLSDHYGMSAIIKVPN</sequence>
<name>A0A139A469_GONPJ</name>
<keyword evidence="7" id="KW-1185">Reference proteome</keyword>
<dbReference type="InterPro" id="IPR017766">
    <property type="entry name" value="Sphingomyelinase/PLipase_C"/>
</dbReference>